<name>A0A2P2IIR4_RHIMU</name>
<keyword evidence="1" id="KW-0472">Membrane</keyword>
<keyword evidence="1" id="KW-0812">Transmembrane</keyword>
<keyword evidence="1" id="KW-1133">Transmembrane helix</keyword>
<protein>
    <submittedName>
        <fullName evidence="2">Uncharacterized protein</fullName>
    </submittedName>
</protein>
<evidence type="ECO:0000313" key="2">
    <source>
        <dbReference type="EMBL" id="MBW81102.1"/>
    </source>
</evidence>
<feature type="transmembrane region" description="Helical" evidence="1">
    <location>
        <begin position="7"/>
        <end position="25"/>
    </location>
</feature>
<sequence length="29" mass="3657">MLNAIVLTVRFQLAYLYFINFWWFMVHYG</sequence>
<dbReference type="AlphaFoldDB" id="A0A2P2IIR4"/>
<accession>A0A2P2IIR4</accession>
<organism evidence="2">
    <name type="scientific">Rhizophora mucronata</name>
    <name type="common">Asiatic mangrove</name>
    <dbReference type="NCBI Taxonomy" id="61149"/>
    <lineage>
        <taxon>Eukaryota</taxon>
        <taxon>Viridiplantae</taxon>
        <taxon>Streptophyta</taxon>
        <taxon>Embryophyta</taxon>
        <taxon>Tracheophyta</taxon>
        <taxon>Spermatophyta</taxon>
        <taxon>Magnoliopsida</taxon>
        <taxon>eudicotyledons</taxon>
        <taxon>Gunneridae</taxon>
        <taxon>Pentapetalae</taxon>
        <taxon>rosids</taxon>
        <taxon>fabids</taxon>
        <taxon>Malpighiales</taxon>
        <taxon>Rhizophoraceae</taxon>
        <taxon>Rhizophora</taxon>
    </lineage>
</organism>
<evidence type="ECO:0000256" key="1">
    <source>
        <dbReference type="SAM" id="Phobius"/>
    </source>
</evidence>
<dbReference type="EMBL" id="GGEC01000619">
    <property type="protein sequence ID" value="MBW81102.1"/>
    <property type="molecule type" value="Transcribed_RNA"/>
</dbReference>
<reference evidence="2" key="1">
    <citation type="submission" date="2018-02" db="EMBL/GenBank/DDBJ databases">
        <title>Rhizophora mucronata_Transcriptome.</title>
        <authorList>
            <person name="Meera S.P."/>
            <person name="Sreeshan A."/>
            <person name="Augustine A."/>
        </authorList>
    </citation>
    <scope>NUCLEOTIDE SEQUENCE</scope>
    <source>
        <tissue evidence="2">Leaf</tissue>
    </source>
</reference>
<proteinExistence type="predicted"/>